<dbReference type="Proteomes" id="UP000237839">
    <property type="component" value="Unassembled WGS sequence"/>
</dbReference>
<proteinExistence type="predicted"/>
<feature type="region of interest" description="Disordered" evidence="1">
    <location>
        <begin position="218"/>
        <end position="240"/>
    </location>
</feature>
<accession>A0A2S9GYW6</accession>
<name>A0A2S9GYW6_9BURK</name>
<dbReference type="InterPro" id="IPR047629">
    <property type="entry name" value="IS1182_transpos"/>
</dbReference>
<dbReference type="PANTHER" id="PTHR33408">
    <property type="entry name" value="TRANSPOSASE"/>
    <property type="match status" value="1"/>
</dbReference>
<evidence type="ECO:0000256" key="1">
    <source>
        <dbReference type="SAM" id="MobiDB-lite"/>
    </source>
</evidence>
<evidence type="ECO:0000313" key="4">
    <source>
        <dbReference type="EMBL" id="PRC92924.1"/>
    </source>
</evidence>
<dbReference type="AlphaFoldDB" id="A0A2S9GYW6"/>
<dbReference type="EMBL" id="PUGF01000010">
    <property type="protein sequence ID" value="PRC92924.1"/>
    <property type="molecule type" value="Genomic_DNA"/>
</dbReference>
<dbReference type="PANTHER" id="PTHR33408:SF2">
    <property type="entry name" value="TRANSPOSASE DDE DOMAIN-CONTAINING PROTEIN"/>
    <property type="match status" value="1"/>
</dbReference>
<evidence type="ECO:0000259" key="3">
    <source>
        <dbReference type="Pfam" id="PF05598"/>
    </source>
</evidence>
<dbReference type="InterPro" id="IPR008490">
    <property type="entry name" value="Transposase_InsH_N"/>
</dbReference>
<protein>
    <submittedName>
        <fullName evidence="4">Transposase domain (DUF772)</fullName>
    </submittedName>
</protein>
<dbReference type="GO" id="GO:0006313">
    <property type="term" value="P:DNA transposition"/>
    <property type="evidence" value="ECO:0007669"/>
    <property type="project" value="InterPro"/>
</dbReference>
<reference evidence="4 5" key="1">
    <citation type="submission" date="2018-02" db="EMBL/GenBank/DDBJ databases">
        <title>Solimicrobium silvestre gen. nov., sp. nov., isolated from alpine forest soil.</title>
        <authorList>
            <person name="Margesin R."/>
            <person name="Albuquerque L."/>
            <person name="Zhang D.-C."/>
            <person name="Froufe H.J.C."/>
            <person name="Severino R."/>
            <person name="Roxo I."/>
            <person name="Egas C."/>
            <person name="Da Costa M.S."/>
        </authorList>
    </citation>
    <scope>NUCLEOTIDE SEQUENCE [LARGE SCALE GENOMIC DNA]</scope>
    <source>
        <strain evidence="4 5">S20-91</strain>
    </source>
</reference>
<dbReference type="Pfam" id="PF01609">
    <property type="entry name" value="DDE_Tnp_1"/>
    <property type="match status" value="1"/>
</dbReference>
<dbReference type="GO" id="GO:0003677">
    <property type="term" value="F:DNA binding"/>
    <property type="evidence" value="ECO:0007669"/>
    <property type="project" value="InterPro"/>
</dbReference>
<dbReference type="InterPro" id="IPR002559">
    <property type="entry name" value="Transposase_11"/>
</dbReference>
<gene>
    <name evidence="4" type="ORF">S2091_2341</name>
</gene>
<dbReference type="Pfam" id="PF05598">
    <property type="entry name" value="DUF772"/>
    <property type="match status" value="1"/>
</dbReference>
<organism evidence="4 5">
    <name type="scientific">Solimicrobium silvestre</name>
    <dbReference type="NCBI Taxonomy" id="2099400"/>
    <lineage>
        <taxon>Bacteria</taxon>
        <taxon>Pseudomonadati</taxon>
        <taxon>Pseudomonadota</taxon>
        <taxon>Betaproteobacteria</taxon>
        <taxon>Burkholderiales</taxon>
        <taxon>Oxalobacteraceae</taxon>
        <taxon>Solimicrobium</taxon>
    </lineage>
</organism>
<evidence type="ECO:0000259" key="2">
    <source>
        <dbReference type="Pfam" id="PF01609"/>
    </source>
</evidence>
<dbReference type="GO" id="GO:0004803">
    <property type="term" value="F:transposase activity"/>
    <property type="evidence" value="ECO:0007669"/>
    <property type="project" value="InterPro"/>
</dbReference>
<evidence type="ECO:0000313" key="5">
    <source>
        <dbReference type="Proteomes" id="UP000237839"/>
    </source>
</evidence>
<sequence>MKRFIQGEHRTQSTLLQEVLDDYVTEENPVRVVDVFVDNLNLQALGFEGVTPAVTGRPSYHPAVLLKLYVYGYLNRIQSSLRLEREAQRNIELMWLTGRLTPDFKTIANFRKDNGTAIRNVCRQFVAVCQKLDLFAESLVTIDGSKFKAVNNRDKNFTKGKVEYRMKEIESSINQYLTELDTADRHEPEIKQARTERLHQKIAKLQTQMKQLAHIKEQLDDAPDNQLSQTDPDARSMRTRGSGIVGYNVQTAVDTKHHLIVAHEVSNDGNDRDQLFNMATQARDAMGVKELTAIGDRGYYKNTEILACDQANIKAIVAKSVTSNATSDGRFGKDDFIYDASNDVYRCPAGQQLIKRMTVVERGITSHKYWASGCKTCPLKSQCTPSPQRRAAWIISRKRCASAAKQLSTPSARSNSGWARSTS</sequence>
<feature type="domain" description="Transposase IS4-like" evidence="2">
    <location>
        <begin position="233"/>
        <end position="309"/>
    </location>
</feature>
<comment type="caution">
    <text evidence="4">The sequence shown here is derived from an EMBL/GenBank/DDBJ whole genome shotgun (WGS) entry which is preliminary data.</text>
</comment>
<keyword evidence="5" id="KW-1185">Reference proteome</keyword>
<feature type="domain" description="Transposase InsH N-terminal" evidence="3">
    <location>
        <begin position="19"/>
        <end position="112"/>
    </location>
</feature>
<dbReference type="NCBIfam" id="NF033551">
    <property type="entry name" value="transpos_IS1182"/>
    <property type="match status" value="1"/>
</dbReference>